<proteinExistence type="predicted"/>
<dbReference type="RefSeq" id="WP_253653263.1">
    <property type="nucleotide sequence ID" value="NZ_BAAAOE010000001.1"/>
</dbReference>
<organism evidence="1 2">
    <name type="scientific">Williamsia serinedens</name>
    <dbReference type="NCBI Taxonomy" id="391736"/>
    <lineage>
        <taxon>Bacteria</taxon>
        <taxon>Bacillati</taxon>
        <taxon>Actinomycetota</taxon>
        <taxon>Actinomycetes</taxon>
        <taxon>Mycobacteriales</taxon>
        <taxon>Nocardiaceae</taxon>
        <taxon>Williamsia</taxon>
    </lineage>
</organism>
<name>A0ABT1GXC4_9NOCA</name>
<sequence>MPTVERTFSTTAPRDTVVEYLADFSHAEQWDPGTERCTREDDGPVRVGSSWHNESKIAGVSTELTYTLTELTDSRIVLVGRNETATSTETITVADTTEDGAPGSTITYRNDVELSGAAKLASPVVKVLFEKLGNDTEKQLVEVLDALPASPKS</sequence>
<dbReference type="Pfam" id="PF10604">
    <property type="entry name" value="Polyketide_cyc2"/>
    <property type="match status" value="1"/>
</dbReference>
<dbReference type="SUPFAM" id="SSF55961">
    <property type="entry name" value="Bet v1-like"/>
    <property type="match status" value="1"/>
</dbReference>
<dbReference type="EMBL" id="JAMTCG010000002">
    <property type="protein sequence ID" value="MCP2159636.1"/>
    <property type="molecule type" value="Genomic_DNA"/>
</dbReference>
<reference evidence="1 2" key="1">
    <citation type="submission" date="2022-06" db="EMBL/GenBank/DDBJ databases">
        <title>Genomic Encyclopedia of Archaeal and Bacterial Type Strains, Phase II (KMG-II): from individual species to whole genera.</title>
        <authorList>
            <person name="Goeker M."/>
        </authorList>
    </citation>
    <scope>NUCLEOTIDE SEQUENCE [LARGE SCALE GENOMIC DNA]</scope>
    <source>
        <strain evidence="1 2">DSM 45037</strain>
    </source>
</reference>
<dbReference type="InterPro" id="IPR019587">
    <property type="entry name" value="Polyketide_cyclase/dehydratase"/>
</dbReference>
<dbReference type="Gene3D" id="3.30.530.20">
    <property type="match status" value="1"/>
</dbReference>
<protein>
    <submittedName>
        <fullName evidence="1">Carbon monoxide dehydrogenase subunit G</fullName>
    </submittedName>
</protein>
<dbReference type="InterPro" id="IPR023393">
    <property type="entry name" value="START-like_dom_sf"/>
</dbReference>
<evidence type="ECO:0000313" key="1">
    <source>
        <dbReference type="EMBL" id="MCP2159636.1"/>
    </source>
</evidence>
<evidence type="ECO:0000313" key="2">
    <source>
        <dbReference type="Proteomes" id="UP001205740"/>
    </source>
</evidence>
<dbReference type="Proteomes" id="UP001205740">
    <property type="component" value="Unassembled WGS sequence"/>
</dbReference>
<accession>A0ABT1GXC4</accession>
<keyword evidence="2" id="KW-1185">Reference proteome</keyword>
<gene>
    <name evidence="1" type="ORF">LX12_000815</name>
</gene>
<comment type="caution">
    <text evidence="1">The sequence shown here is derived from an EMBL/GenBank/DDBJ whole genome shotgun (WGS) entry which is preliminary data.</text>
</comment>